<accession>A0A284S9X5</accession>
<protein>
    <submittedName>
        <fullName evidence="1">Uncharacterized protein</fullName>
    </submittedName>
</protein>
<evidence type="ECO:0000313" key="2">
    <source>
        <dbReference type="Proteomes" id="UP000219338"/>
    </source>
</evidence>
<name>A0A284S9X5_ARMOS</name>
<dbReference type="AlphaFoldDB" id="A0A284S9X5"/>
<evidence type="ECO:0000313" key="1">
    <source>
        <dbReference type="EMBL" id="SJL17802.1"/>
    </source>
</evidence>
<organism evidence="1 2">
    <name type="scientific">Armillaria ostoyae</name>
    <name type="common">Armillaria root rot fungus</name>
    <dbReference type="NCBI Taxonomy" id="47428"/>
    <lineage>
        <taxon>Eukaryota</taxon>
        <taxon>Fungi</taxon>
        <taxon>Dikarya</taxon>
        <taxon>Basidiomycota</taxon>
        <taxon>Agaricomycotina</taxon>
        <taxon>Agaricomycetes</taxon>
        <taxon>Agaricomycetidae</taxon>
        <taxon>Agaricales</taxon>
        <taxon>Marasmiineae</taxon>
        <taxon>Physalacriaceae</taxon>
        <taxon>Armillaria</taxon>
    </lineage>
</organism>
<dbReference type="OrthoDB" id="10511975at2759"/>
<dbReference type="EMBL" id="FUEG01000048">
    <property type="protein sequence ID" value="SJL17802.1"/>
    <property type="molecule type" value="Genomic_DNA"/>
</dbReference>
<gene>
    <name evidence="1" type="ORF">ARMOST_21364</name>
</gene>
<sequence length="164" mass="17920">MQHVNLRNALAAAPNILKEPLATIERRDTKRGILVAFACGSRIPTDASETLGPLFAIDTAGFILEATIWAIDSAASQAQSSSGFACSVPNGSLCHRGVKYRNRKYGDRSPTDQSTANRLFFLNSALYVVEQAAVVDLYRLKPRETFVSTLLDARSMLRASRSSR</sequence>
<keyword evidence="2" id="KW-1185">Reference proteome</keyword>
<dbReference type="Proteomes" id="UP000219338">
    <property type="component" value="Unassembled WGS sequence"/>
</dbReference>
<reference evidence="2" key="1">
    <citation type="journal article" date="2017" name="Nat. Ecol. Evol.">
        <title>Genome expansion and lineage-specific genetic innovations in the forest pathogenic fungi Armillaria.</title>
        <authorList>
            <person name="Sipos G."/>
            <person name="Prasanna A.N."/>
            <person name="Walter M.C."/>
            <person name="O'Connor E."/>
            <person name="Balint B."/>
            <person name="Krizsan K."/>
            <person name="Kiss B."/>
            <person name="Hess J."/>
            <person name="Varga T."/>
            <person name="Slot J."/>
            <person name="Riley R."/>
            <person name="Boka B."/>
            <person name="Rigling D."/>
            <person name="Barry K."/>
            <person name="Lee J."/>
            <person name="Mihaltcheva S."/>
            <person name="LaButti K."/>
            <person name="Lipzen A."/>
            <person name="Waldron R."/>
            <person name="Moloney N.M."/>
            <person name="Sperisen C."/>
            <person name="Kredics L."/>
            <person name="Vagvoelgyi C."/>
            <person name="Patrignani A."/>
            <person name="Fitzpatrick D."/>
            <person name="Nagy I."/>
            <person name="Doyle S."/>
            <person name="Anderson J.B."/>
            <person name="Grigoriev I.V."/>
            <person name="Gueldener U."/>
            <person name="Muensterkoetter M."/>
            <person name="Nagy L.G."/>
        </authorList>
    </citation>
    <scope>NUCLEOTIDE SEQUENCE [LARGE SCALE GENOMIC DNA]</scope>
    <source>
        <strain evidence="2">C18/9</strain>
    </source>
</reference>
<proteinExistence type="predicted"/>